<dbReference type="EMBL" id="AP027729">
    <property type="protein sequence ID" value="BDZ41916.1"/>
    <property type="molecule type" value="Genomic_DNA"/>
</dbReference>
<protein>
    <recommendedName>
        <fullName evidence="2">Methyltransferase type 12 domain-containing protein</fullName>
    </recommendedName>
</protein>
<proteinExistence type="predicted"/>
<dbReference type="Gene3D" id="3.40.50.150">
    <property type="entry name" value="Vaccinia Virus protein VP39"/>
    <property type="match status" value="1"/>
</dbReference>
<dbReference type="CDD" id="cd02440">
    <property type="entry name" value="AdoMet_MTases"/>
    <property type="match status" value="1"/>
</dbReference>
<keyword evidence="4" id="KW-1185">Reference proteome</keyword>
<reference evidence="4" key="1">
    <citation type="journal article" date="2019" name="Int. J. Syst. Evol. Microbiol.">
        <title>The Global Catalogue of Microorganisms (GCM) 10K type strain sequencing project: providing services to taxonomists for standard genome sequencing and annotation.</title>
        <authorList>
            <consortium name="The Broad Institute Genomics Platform"/>
            <consortium name="The Broad Institute Genome Sequencing Center for Infectious Disease"/>
            <person name="Wu L."/>
            <person name="Ma J."/>
        </authorList>
    </citation>
    <scope>NUCLEOTIDE SEQUENCE [LARGE SCALE GENOMIC DNA]</scope>
    <source>
        <strain evidence="4">NBRC 108565</strain>
    </source>
</reference>
<dbReference type="PANTHER" id="PTHR43591">
    <property type="entry name" value="METHYLTRANSFERASE"/>
    <property type="match status" value="1"/>
</dbReference>
<feature type="region of interest" description="Disordered" evidence="1">
    <location>
        <begin position="1"/>
        <end position="35"/>
    </location>
</feature>
<organism evidence="3 4">
    <name type="scientific">Paraoerskovia sediminicola</name>
    <dbReference type="NCBI Taxonomy" id="1138587"/>
    <lineage>
        <taxon>Bacteria</taxon>
        <taxon>Bacillati</taxon>
        <taxon>Actinomycetota</taxon>
        <taxon>Actinomycetes</taxon>
        <taxon>Micrococcales</taxon>
        <taxon>Cellulomonadaceae</taxon>
        <taxon>Paraoerskovia</taxon>
    </lineage>
</organism>
<dbReference type="InterPro" id="IPR029063">
    <property type="entry name" value="SAM-dependent_MTases_sf"/>
</dbReference>
<evidence type="ECO:0000313" key="4">
    <source>
        <dbReference type="Proteomes" id="UP001321475"/>
    </source>
</evidence>
<dbReference type="RefSeq" id="WP_286218988.1">
    <property type="nucleotide sequence ID" value="NZ_AP027729.1"/>
</dbReference>
<name>A0ABN6XAT0_9CELL</name>
<dbReference type="Pfam" id="PF08242">
    <property type="entry name" value="Methyltransf_12"/>
    <property type="match status" value="1"/>
</dbReference>
<dbReference type="PANTHER" id="PTHR43591:SF110">
    <property type="entry name" value="RHODANESE DOMAIN-CONTAINING PROTEIN"/>
    <property type="match status" value="1"/>
</dbReference>
<feature type="domain" description="Methyltransferase type 12" evidence="2">
    <location>
        <begin position="75"/>
        <end position="175"/>
    </location>
</feature>
<sequence length="309" mass="32974">MTQHSLTHDEPQAHGNAHDRAHDHDHDRAHAHGHADAHESLAELLDLDALVLADHLGEVAGWIADRAPSDTATVVDLGAGTGTGTTLLASSFRAAEIVAVDVSPQMLARTAVRAAEQGAGDRVRTVEADLDAAWPDLGAGVVPDVVWAASSLHHVADPERLLREAFAALRPGGVLAVVEMIGFPRFLPDGLGRSDGGPSLEERCHQLLSDSGWNHHPDWSDAVRHAGFDRLEKRTFDAEVVAGGTVPAATMARYARLNLGRVREFLDDRAPAGDLALLDEALTPPVPGADDPLGRATVRVRRTVWLAIR</sequence>
<evidence type="ECO:0000256" key="1">
    <source>
        <dbReference type="SAM" id="MobiDB-lite"/>
    </source>
</evidence>
<evidence type="ECO:0000313" key="3">
    <source>
        <dbReference type="EMBL" id="BDZ41916.1"/>
    </source>
</evidence>
<evidence type="ECO:0000259" key="2">
    <source>
        <dbReference type="Pfam" id="PF08242"/>
    </source>
</evidence>
<dbReference type="Proteomes" id="UP001321475">
    <property type="component" value="Chromosome"/>
</dbReference>
<dbReference type="InterPro" id="IPR013217">
    <property type="entry name" value="Methyltransf_12"/>
</dbReference>
<gene>
    <name evidence="3" type="ORF">GCM10025865_12150</name>
</gene>
<accession>A0ABN6XAT0</accession>
<dbReference type="SUPFAM" id="SSF53335">
    <property type="entry name" value="S-adenosyl-L-methionine-dependent methyltransferases"/>
    <property type="match status" value="1"/>
</dbReference>